<organism evidence="2 3">
    <name type="scientific">Thelohanellus kitauei</name>
    <name type="common">Myxosporean</name>
    <dbReference type="NCBI Taxonomy" id="669202"/>
    <lineage>
        <taxon>Eukaryota</taxon>
        <taxon>Metazoa</taxon>
        <taxon>Cnidaria</taxon>
        <taxon>Myxozoa</taxon>
        <taxon>Myxosporea</taxon>
        <taxon>Bivalvulida</taxon>
        <taxon>Platysporina</taxon>
        <taxon>Myxobolidae</taxon>
        <taxon>Thelohanellus</taxon>
    </lineage>
</organism>
<sequence length="187" mass="22101">MIKCNCTELETEIEIGECHLSFLLKDGLPINEHHYRPKHRFKKYTKYEFSEFLIKFKDFEENYNLIEVTIYNITIEFKQTVQTCEWNNKNQTTLLVDFESTELIDHRKSNGITCSVEKNITIPSVKKLQNFSKNESIIHKEDQKSSWYSTLIMIIVIALCPVIFVTTYFLMTAQNNSINRLRDIFPA</sequence>
<dbReference type="AlphaFoldDB" id="A0A0C2JSF4"/>
<protein>
    <submittedName>
        <fullName evidence="2">Uncharacterized protein</fullName>
    </submittedName>
</protein>
<evidence type="ECO:0000313" key="3">
    <source>
        <dbReference type="Proteomes" id="UP000031668"/>
    </source>
</evidence>
<feature type="transmembrane region" description="Helical" evidence="1">
    <location>
        <begin position="147"/>
        <end position="171"/>
    </location>
</feature>
<reference evidence="2 3" key="1">
    <citation type="journal article" date="2014" name="Genome Biol. Evol.">
        <title>The genome of the myxosporean Thelohanellus kitauei shows adaptations to nutrient acquisition within its fish host.</title>
        <authorList>
            <person name="Yang Y."/>
            <person name="Xiong J."/>
            <person name="Zhou Z."/>
            <person name="Huo F."/>
            <person name="Miao W."/>
            <person name="Ran C."/>
            <person name="Liu Y."/>
            <person name="Zhang J."/>
            <person name="Feng J."/>
            <person name="Wang M."/>
            <person name="Wang M."/>
            <person name="Wang L."/>
            <person name="Yao B."/>
        </authorList>
    </citation>
    <scope>NUCLEOTIDE SEQUENCE [LARGE SCALE GENOMIC DNA]</scope>
    <source>
        <strain evidence="2">Wuqing</strain>
    </source>
</reference>
<proteinExistence type="predicted"/>
<evidence type="ECO:0000256" key="1">
    <source>
        <dbReference type="SAM" id="Phobius"/>
    </source>
</evidence>
<dbReference type="Proteomes" id="UP000031668">
    <property type="component" value="Unassembled WGS sequence"/>
</dbReference>
<comment type="caution">
    <text evidence="2">The sequence shown here is derived from an EMBL/GenBank/DDBJ whole genome shotgun (WGS) entry which is preliminary data.</text>
</comment>
<keyword evidence="3" id="KW-1185">Reference proteome</keyword>
<keyword evidence="1" id="KW-0472">Membrane</keyword>
<accession>A0A0C2JSF4</accession>
<gene>
    <name evidence="2" type="ORF">RF11_14128</name>
</gene>
<name>A0A0C2JSF4_THEKT</name>
<evidence type="ECO:0000313" key="2">
    <source>
        <dbReference type="EMBL" id="KII72378.1"/>
    </source>
</evidence>
<keyword evidence="1" id="KW-1133">Transmembrane helix</keyword>
<dbReference type="EMBL" id="JWZT01001256">
    <property type="protein sequence ID" value="KII72378.1"/>
    <property type="molecule type" value="Genomic_DNA"/>
</dbReference>
<keyword evidence="1" id="KW-0812">Transmembrane</keyword>